<dbReference type="GO" id="GO:0006508">
    <property type="term" value="P:proteolysis"/>
    <property type="evidence" value="ECO:0007669"/>
    <property type="project" value="UniProtKB-KW"/>
</dbReference>
<evidence type="ECO:0000256" key="3">
    <source>
        <dbReference type="ARBA" id="ARBA00022801"/>
    </source>
</evidence>
<protein>
    <submittedName>
        <fullName evidence="5">Caudovirus prohead protease</fullName>
    </submittedName>
</protein>
<dbReference type="RefSeq" id="WP_069308098.1">
    <property type="nucleotide sequence ID" value="NZ_MCRJ01000128.1"/>
</dbReference>
<dbReference type="OrthoDB" id="9804926at2"/>
<dbReference type="EMBL" id="MCRJ01000128">
    <property type="protein sequence ID" value="ODN68852.1"/>
    <property type="molecule type" value="Genomic_DNA"/>
</dbReference>
<evidence type="ECO:0000313" key="5">
    <source>
        <dbReference type="EMBL" id="ODN68852.1"/>
    </source>
</evidence>
<evidence type="ECO:0000256" key="1">
    <source>
        <dbReference type="ARBA" id="ARBA00022612"/>
    </source>
</evidence>
<sequence length="172" mass="18506">MAHEHLDALEVRFSSPGEDGTLEGYAVRFDVVDSYRTTFDRSAFAWDGRSVPLLWSHDPGNVLGSVKSVASDASGLRVRGKLNLEIQRAREVRSMLIAGDVSGFSIGFRRLKDESRSGGVRHITKADLVEVSLVAIPSVPGSNVTSIRTGQPSTGAAAFVHALRRCALTLKG</sequence>
<dbReference type="PATRIC" id="fig|1439726.3.peg.4070"/>
<reference evidence="5 6" key="1">
    <citation type="submission" date="2016-07" db="EMBL/GenBank/DDBJ databases">
        <title>Draft Genome Sequence of Methylobrevis pamukkalensis PK2.</title>
        <authorList>
            <person name="Vasilenko O.V."/>
            <person name="Doronina N.V."/>
            <person name="Shmareva M.N."/>
            <person name="Tarlachkov S.V."/>
            <person name="Mustakhimov I."/>
            <person name="Trotsenko Y.A."/>
        </authorList>
    </citation>
    <scope>NUCLEOTIDE SEQUENCE [LARGE SCALE GENOMIC DNA]</scope>
    <source>
        <strain evidence="5 6">PK2</strain>
    </source>
</reference>
<dbReference type="InterPro" id="IPR006433">
    <property type="entry name" value="Prohead_protease"/>
</dbReference>
<dbReference type="SUPFAM" id="SSF50789">
    <property type="entry name" value="Herpes virus serine proteinase, assemblin"/>
    <property type="match status" value="1"/>
</dbReference>
<keyword evidence="6" id="KW-1185">Reference proteome</keyword>
<dbReference type="InterPro" id="IPR054613">
    <property type="entry name" value="Peptidase_S78_dom"/>
</dbReference>
<dbReference type="NCBIfam" id="TIGR01543">
    <property type="entry name" value="proheadase_HK97"/>
    <property type="match status" value="1"/>
</dbReference>
<evidence type="ECO:0000313" key="6">
    <source>
        <dbReference type="Proteomes" id="UP000094622"/>
    </source>
</evidence>
<keyword evidence="2 5" id="KW-0645">Protease</keyword>
<dbReference type="Proteomes" id="UP000094622">
    <property type="component" value="Unassembled WGS sequence"/>
</dbReference>
<evidence type="ECO:0000259" key="4">
    <source>
        <dbReference type="Pfam" id="PF04586"/>
    </source>
</evidence>
<dbReference type="AlphaFoldDB" id="A0A1E3GXS8"/>
<proteinExistence type="predicted"/>
<evidence type="ECO:0000256" key="2">
    <source>
        <dbReference type="ARBA" id="ARBA00022670"/>
    </source>
</evidence>
<dbReference type="Pfam" id="PF04586">
    <property type="entry name" value="Peptidase_S78"/>
    <property type="match status" value="1"/>
</dbReference>
<comment type="caution">
    <text evidence="5">The sequence shown here is derived from an EMBL/GenBank/DDBJ whole genome shotgun (WGS) entry which is preliminary data.</text>
</comment>
<name>A0A1E3GXS8_9HYPH</name>
<organism evidence="5 6">
    <name type="scientific">Methylobrevis pamukkalensis</name>
    <dbReference type="NCBI Taxonomy" id="1439726"/>
    <lineage>
        <taxon>Bacteria</taxon>
        <taxon>Pseudomonadati</taxon>
        <taxon>Pseudomonadota</taxon>
        <taxon>Alphaproteobacteria</taxon>
        <taxon>Hyphomicrobiales</taxon>
        <taxon>Pleomorphomonadaceae</taxon>
        <taxon>Methylobrevis</taxon>
    </lineage>
</organism>
<keyword evidence="1" id="KW-1188">Viral release from host cell</keyword>
<feature type="domain" description="Prohead serine protease" evidence="4">
    <location>
        <begin position="9"/>
        <end position="146"/>
    </location>
</feature>
<accession>A0A1E3GXS8</accession>
<keyword evidence="3" id="KW-0378">Hydrolase</keyword>
<dbReference type="GO" id="GO:0008233">
    <property type="term" value="F:peptidase activity"/>
    <property type="evidence" value="ECO:0007669"/>
    <property type="project" value="UniProtKB-KW"/>
</dbReference>
<gene>
    <name evidence="5" type="ORF">A6302_03857</name>
</gene>